<dbReference type="GO" id="GO:0031966">
    <property type="term" value="C:mitochondrial membrane"/>
    <property type="evidence" value="ECO:0007669"/>
    <property type="project" value="UniProtKB-SubCell"/>
</dbReference>
<organism evidence="16">
    <name type="scientific">Nerophis ophidion</name>
    <name type="common">straightnose pipefish</name>
    <dbReference type="NCBI Taxonomy" id="159077"/>
    <lineage>
        <taxon>Eukaryota</taxon>
        <taxon>Metazoa</taxon>
        <taxon>Chordata</taxon>
        <taxon>Craniata</taxon>
        <taxon>Vertebrata</taxon>
        <taxon>Euteleostomi</taxon>
        <taxon>Actinopterygii</taxon>
        <taxon>Neopterygii</taxon>
        <taxon>Teleostei</taxon>
        <taxon>Neoteleostei</taxon>
        <taxon>Acanthomorphata</taxon>
        <taxon>Syngnathiaria</taxon>
        <taxon>Syngnathiformes</taxon>
        <taxon>Syngnathoidei</taxon>
        <taxon>Syngnathidae</taxon>
        <taxon>Nerophis</taxon>
    </lineage>
</organism>
<evidence type="ECO:0000256" key="14">
    <source>
        <dbReference type="RuleBase" id="RU003661"/>
    </source>
</evidence>
<keyword evidence="5 14" id="KW-0812">Transmembrane</keyword>
<dbReference type="PANTHER" id="PTHR39937:SF1">
    <property type="entry name" value="ATP SYNTHASE PROTEIN 8"/>
    <property type="match status" value="1"/>
</dbReference>
<evidence type="ECO:0000256" key="9">
    <source>
        <dbReference type="ARBA" id="ARBA00023128"/>
    </source>
</evidence>
<evidence type="ECO:0000256" key="13">
    <source>
        <dbReference type="ARBA" id="ARBA00064647"/>
    </source>
</evidence>
<evidence type="ECO:0000256" key="4">
    <source>
        <dbReference type="ARBA" id="ARBA00022547"/>
    </source>
</evidence>
<keyword evidence="9 14" id="KW-0496">Mitochondrion</keyword>
<comment type="subunit">
    <text evidence="13">Component of the ATP synthase complex composed at least of ATP5F1A/subunit alpha, ATP5F1B/subunit beta, ATP5MC1/subunit c (homooctomer), MT-ATP6/subunit a, MT-ATP8/subunit 8, ATP5ME/subunit e, ATP5MF/subunit f, ATP5MG/subunit g, ATP5MK/subunit k, ATP5MJ/subunit j, ATP5F1C/subunit gamma, ATP5F1D/subunit delta, ATP5F1E/subunit epsilon, ATP5PF/subunit F6, ATP5PB/subunit b, ATP5PD/subunit d, ATP5PO/subunit OSCP. ATP synthase complex consists of a soluble F(1) head domain (subunits alpha(3) and beta(3)) - the catalytic core - and a membrane F(0) domain - the membrane proton channel (subunits c, a, 8, e, f, g, k and j). These two domains are linked by a central stalk (subunits gamma, delta, and epsilon) rotating inside the F1 region and a stationary peripheral stalk (subunits F6, b, d, and OSCP).</text>
</comment>
<keyword evidence="6 14" id="KW-0375">Hydrogen ion transport</keyword>
<reference evidence="16" key="1">
    <citation type="submission" date="2019-06" db="EMBL/GenBank/DDBJ databases">
        <title>DNAmark project.</title>
        <authorList>
            <person name="Margaryan A."/>
        </authorList>
    </citation>
    <scope>NUCLEOTIDE SEQUENCE</scope>
    <source>
        <strain evidence="16">DM236</strain>
    </source>
</reference>
<evidence type="ECO:0000256" key="10">
    <source>
        <dbReference type="ARBA" id="ARBA00023136"/>
    </source>
</evidence>
<evidence type="ECO:0000256" key="11">
    <source>
        <dbReference type="ARBA" id="ARBA00023310"/>
    </source>
</evidence>
<name>A0A6B9SAX7_9TELE</name>
<evidence type="ECO:0000256" key="1">
    <source>
        <dbReference type="ARBA" id="ARBA00004304"/>
    </source>
</evidence>
<keyword evidence="8 14" id="KW-0406">Ion transport</keyword>
<sequence length="54" mass="6637">MPQLDPSPWFMTMLFSWFILIFIIPGKVLNYMLLNNPTLLNFEDMQNELWCWPW</sequence>
<evidence type="ECO:0000256" key="15">
    <source>
        <dbReference type="SAM" id="Phobius"/>
    </source>
</evidence>
<evidence type="ECO:0000256" key="3">
    <source>
        <dbReference type="ARBA" id="ARBA00022448"/>
    </source>
</evidence>
<evidence type="ECO:0000256" key="2">
    <source>
        <dbReference type="ARBA" id="ARBA00008892"/>
    </source>
</evidence>
<comment type="subcellular location">
    <subcellularLocation>
        <location evidence="1 14">Mitochondrion membrane</location>
        <topology evidence="1 14">Single-pass membrane protein</topology>
    </subcellularLocation>
</comment>
<dbReference type="GO" id="GO:0015078">
    <property type="term" value="F:proton transmembrane transporter activity"/>
    <property type="evidence" value="ECO:0007669"/>
    <property type="project" value="InterPro"/>
</dbReference>
<evidence type="ECO:0000256" key="12">
    <source>
        <dbReference type="ARBA" id="ARBA00053067"/>
    </source>
</evidence>
<evidence type="ECO:0000313" key="16">
    <source>
        <dbReference type="EMBL" id="QHI42799.1"/>
    </source>
</evidence>
<dbReference type="Pfam" id="PF00895">
    <property type="entry name" value="ATP-synt_8"/>
    <property type="match status" value="1"/>
</dbReference>
<protein>
    <recommendedName>
        <fullName evidence="14">ATP synthase complex subunit 8</fullName>
    </recommendedName>
</protein>
<dbReference type="InterPro" id="IPR050635">
    <property type="entry name" value="ATPase_protein_8"/>
</dbReference>
<dbReference type="GO" id="GO:0015986">
    <property type="term" value="P:proton motive force-driven ATP synthesis"/>
    <property type="evidence" value="ECO:0007669"/>
    <property type="project" value="InterPro"/>
</dbReference>
<feature type="transmembrane region" description="Helical" evidence="15">
    <location>
        <begin position="6"/>
        <end position="24"/>
    </location>
</feature>
<dbReference type="EMBL" id="MN122839">
    <property type="protein sequence ID" value="QHI42799.1"/>
    <property type="molecule type" value="Genomic_DNA"/>
</dbReference>
<gene>
    <name evidence="16" type="primary">ATP8</name>
</gene>
<keyword evidence="11" id="KW-0066">ATP synthesis</keyword>
<keyword evidence="4 14" id="KW-0138">CF(0)</keyword>
<evidence type="ECO:0000256" key="6">
    <source>
        <dbReference type="ARBA" id="ARBA00022781"/>
    </source>
</evidence>
<evidence type="ECO:0000256" key="7">
    <source>
        <dbReference type="ARBA" id="ARBA00022989"/>
    </source>
</evidence>
<comment type="function">
    <text evidence="12">Subunit 8, of the mitochondrial membrane ATP synthase complex (F(1)F(0) ATP synthase or Complex V) that produces ATP from ADP in the presence of a proton gradient across the membrane which is generated by electron transport complexes of the respiratory chain. ATP synthase complex consist of a soluble F(1) head domain - the catalytic core - and a membrane F(1) domain - the membrane proton channel. These two domains are linked by a central stalk rotating inside the F(1) region and a stationary peripheral stalk. During catalysis, ATP synthesis in the catalytic domain of F(1) is coupled via a rotary mechanism of the central stalk subunits to proton translocation. In vivo, can only synthesize ATP although its ATP hydrolase activity can be activated artificially in vitro. Part of the complex F(0) domain.</text>
</comment>
<geneLocation type="mitochondrion" evidence="16"/>
<dbReference type="InterPro" id="IPR001421">
    <property type="entry name" value="ATP8_metazoa"/>
</dbReference>
<dbReference type="AlphaFoldDB" id="A0A6B9SAX7"/>
<keyword evidence="7 15" id="KW-1133">Transmembrane helix</keyword>
<proteinExistence type="inferred from homology"/>
<keyword evidence="3 14" id="KW-0813">Transport</keyword>
<evidence type="ECO:0000256" key="8">
    <source>
        <dbReference type="ARBA" id="ARBA00023065"/>
    </source>
</evidence>
<evidence type="ECO:0000256" key="5">
    <source>
        <dbReference type="ARBA" id="ARBA00022692"/>
    </source>
</evidence>
<keyword evidence="10 15" id="KW-0472">Membrane</keyword>
<dbReference type="PANTHER" id="PTHR39937">
    <property type="entry name" value="ATP SYNTHASE PROTEIN 8"/>
    <property type="match status" value="1"/>
</dbReference>
<dbReference type="GO" id="GO:0045259">
    <property type="term" value="C:proton-transporting ATP synthase complex"/>
    <property type="evidence" value="ECO:0007669"/>
    <property type="project" value="UniProtKB-KW"/>
</dbReference>
<accession>A0A6B9SAX7</accession>
<comment type="similarity">
    <text evidence="2 14">Belongs to the ATPase protein 8 family.</text>
</comment>